<name>A0A8T0CHI6_9GAMM</name>
<dbReference type="Proteomes" id="UP000016480">
    <property type="component" value="Unassembled WGS sequence"/>
</dbReference>
<accession>A0A8T0CHI6</accession>
<dbReference type="AlphaFoldDB" id="A0A8T0CHI6"/>
<dbReference type="InterPro" id="IPR012334">
    <property type="entry name" value="Pectin_lyas_fold"/>
</dbReference>
<feature type="chain" id="PRO_5035854154" evidence="1">
    <location>
        <begin position="28"/>
        <end position="872"/>
    </location>
</feature>
<evidence type="ECO:0000313" key="3">
    <source>
        <dbReference type="Proteomes" id="UP000016480"/>
    </source>
</evidence>
<proteinExistence type="predicted"/>
<sequence length="872" mass="96247">MDNKCFLAFWKAGVFGLMLAFNMKAIASTDVVSGYEYRKSTAFTVSSNADASSDFLVVNSDSDTVQLTFERFEVKGKPLLIKLANTSTTETLVIKSRYLSLKDRISVLGKPVNLIFVSTQDTLDCTSCSFDNAERITLVHGAYGSDDKITTQTSGRISIDNLSAPGALSLEVMADQINTSGTLDLNLAAQRHPQSGFILAENGGYVIGSGGINLYPGQLTIKYSNLDLLTVTQKNTSYKPGGTFKAANIGIVASQPVVIPTGTEFNTMSDALATSTRQGHFHAPAEGIFIQIAKHESAALKVYGKLYSDRIVTTKTIGNTIIYANARVMAQTVKHVADGYLLNQGYVDADHIEVATDRLFNYGTLNGSSIAVETEGDVYNAFGGVMKAGNLDLDLKDGIFINGSRTRKLYRPEKLSLVAPSININSLEHGPYSTYGTAGVSQSRHSAKIHANTLKIVAKAIENINPYQIEEPSGVDWDQGINVSTTQSEQVSIAAESKLELKASQYIRNTSAIMRLNQPGLFHVDTPLLFNERYRLETTSYIISRYVYTSGQNGSRDQVETGVGTKVSAYSPPGRIVSFGDFEVGSKNAPATRRRMVNAFSYFEVFENARFQKLDLESIGMILSNTLSQQSEQAVKHCLILGSCAGNTIKTSVEAETLLSIHGDVYGINPEVSTTSDFQQSNIDSLTIEQSNTVHEYFASRYTEDFGQERFNRYQYSAVFDDPWVRASYQQCDGFRYEEHGQVQVRDCTTRRVNVLLRDILAESSTADFAGTGFTYIQVRDTAIAYARNRQTVSTAEDYRCRNTGQVIEYQCTAKNFRFIDVLINEPEQVATINFRYQIEIENYCDQCQDKYSTRDVAKSLQISVAELMQGQ</sequence>
<dbReference type="RefSeq" id="WP_010382893.1">
    <property type="nucleotide sequence ID" value="NZ_AHCD03000020.1"/>
</dbReference>
<gene>
    <name evidence="2" type="ORF">PRUB_a2154</name>
</gene>
<reference evidence="2 3" key="1">
    <citation type="journal article" date="2012" name="J. Bacteriol.">
        <title>Genome sequence of the cycloprodigiosin-producing bacterial strain Pseudoalteromonas rubra ATCC 29570(T).</title>
        <authorList>
            <person name="Xie B.B."/>
            <person name="Shu Y.L."/>
            <person name="Qin Q.L."/>
            <person name="Rong J.C."/>
            <person name="Zhang X.Y."/>
            <person name="Chen X.L."/>
            <person name="Zhou B.C."/>
            <person name="Zhang Y.Z."/>
        </authorList>
    </citation>
    <scope>NUCLEOTIDE SEQUENCE [LARGE SCALE GENOMIC DNA]</scope>
    <source>
        <strain evidence="2 3">DSM 6842</strain>
    </source>
</reference>
<keyword evidence="1" id="KW-0732">Signal</keyword>
<comment type="caution">
    <text evidence="2">The sequence shown here is derived from an EMBL/GenBank/DDBJ whole genome shotgun (WGS) entry which is preliminary data.</text>
</comment>
<protein>
    <submittedName>
        <fullName evidence="2">Uncharacterized protein</fullName>
    </submittedName>
</protein>
<organism evidence="2 3">
    <name type="scientific">Pseudoalteromonas rubra</name>
    <dbReference type="NCBI Taxonomy" id="43658"/>
    <lineage>
        <taxon>Bacteria</taxon>
        <taxon>Pseudomonadati</taxon>
        <taxon>Pseudomonadota</taxon>
        <taxon>Gammaproteobacteria</taxon>
        <taxon>Alteromonadales</taxon>
        <taxon>Pseudoalteromonadaceae</taxon>
        <taxon>Pseudoalteromonas</taxon>
    </lineage>
</organism>
<dbReference type="Gene3D" id="2.160.20.10">
    <property type="entry name" value="Single-stranded right-handed beta-helix, Pectin lyase-like"/>
    <property type="match status" value="1"/>
</dbReference>
<feature type="signal peptide" evidence="1">
    <location>
        <begin position="1"/>
        <end position="27"/>
    </location>
</feature>
<evidence type="ECO:0000313" key="2">
    <source>
        <dbReference type="EMBL" id="KAF7789022.1"/>
    </source>
</evidence>
<dbReference type="EMBL" id="AHCD03000020">
    <property type="protein sequence ID" value="KAF7789022.1"/>
    <property type="molecule type" value="Genomic_DNA"/>
</dbReference>
<evidence type="ECO:0000256" key="1">
    <source>
        <dbReference type="SAM" id="SignalP"/>
    </source>
</evidence>
<dbReference type="GeneID" id="61356152"/>